<gene>
    <name evidence="7" type="ORF">H5410_037591</name>
</gene>
<evidence type="ECO:0000256" key="1">
    <source>
        <dbReference type="ARBA" id="ARBA00005234"/>
    </source>
</evidence>
<dbReference type="OrthoDB" id="1302742at2759"/>
<dbReference type="SUPFAM" id="SSF54001">
    <property type="entry name" value="Cysteine proteinases"/>
    <property type="match status" value="1"/>
</dbReference>
<evidence type="ECO:0000256" key="2">
    <source>
        <dbReference type="ARBA" id="ARBA00022670"/>
    </source>
</evidence>
<feature type="compositionally biased region" description="Basic and acidic residues" evidence="5">
    <location>
        <begin position="600"/>
        <end position="610"/>
    </location>
</feature>
<feature type="domain" description="Ubiquitin-like protease family profile" evidence="6">
    <location>
        <begin position="694"/>
        <end position="905"/>
    </location>
</feature>
<comment type="similarity">
    <text evidence="1">Belongs to the peptidase C48 family.</text>
</comment>
<accession>A0A9J5Y8W1</accession>
<dbReference type="EMBL" id="JACXVP010000007">
    <property type="protein sequence ID" value="KAG5596359.1"/>
    <property type="molecule type" value="Genomic_DNA"/>
</dbReference>
<dbReference type="Gene3D" id="3.40.395.10">
    <property type="entry name" value="Adenoviral Proteinase, Chain A"/>
    <property type="match status" value="1"/>
</dbReference>
<dbReference type="AlphaFoldDB" id="A0A9J5Y8W1"/>
<dbReference type="GO" id="GO:0006508">
    <property type="term" value="P:proteolysis"/>
    <property type="evidence" value="ECO:0007669"/>
    <property type="project" value="UniProtKB-KW"/>
</dbReference>
<feature type="compositionally biased region" description="Basic and acidic residues" evidence="5">
    <location>
        <begin position="93"/>
        <end position="108"/>
    </location>
</feature>
<dbReference type="PROSITE" id="PS50600">
    <property type="entry name" value="ULP_PROTEASE"/>
    <property type="match status" value="1"/>
</dbReference>
<keyword evidence="3" id="KW-0378">Hydrolase</keyword>
<keyword evidence="8" id="KW-1185">Reference proteome</keyword>
<dbReference type="Pfam" id="PF09331">
    <property type="entry name" value="DUF1985"/>
    <property type="match status" value="1"/>
</dbReference>
<dbReference type="Pfam" id="PF02902">
    <property type="entry name" value="Peptidase_C48"/>
    <property type="match status" value="1"/>
</dbReference>
<dbReference type="PANTHER" id="PTHR48449:SF1">
    <property type="entry name" value="DUF1985 DOMAIN-CONTAINING PROTEIN"/>
    <property type="match status" value="1"/>
</dbReference>
<organism evidence="7 8">
    <name type="scientific">Solanum commersonii</name>
    <name type="common">Commerson's wild potato</name>
    <name type="synonym">Commerson's nightshade</name>
    <dbReference type="NCBI Taxonomy" id="4109"/>
    <lineage>
        <taxon>Eukaryota</taxon>
        <taxon>Viridiplantae</taxon>
        <taxon>Streptophyta</taxon>
        <taxon>Embryophyta</taxon>
        <taxon>Tracheophyta</taxon>
        <taxon>Spermatophyta</taxon>
        <taxon>Magnoliopsida</taxon>
        <taxon>eudicotyledons</taxon>
        <taxon>Gunneridae</taxon>
        <taxon>Pentapetalae</taxon>
        <taxon>asterids</taxon>
        <taxon>lamiids</taxon>
        <taxon>Solanales</taxon>
        <taxon>Solanaceae</taxon>
        <taxon>Solanoideae</taxon>
        <taxon>Solaneae</taxon>
        <taxon>Solanum</taxon>
    </lineage>
</organism>
<proteinExistence type="inferred from homology"/>
<evidence type="ECO:0000256" key="5">
    <source>
        <dbReference type="SAM" id="MobiDB-lite"/>
    </source>
</evidence>
<dbReference type="GO" id="GO:0008234">
    <property type="term" value="F:cysteine-type peptidase activity"/>
    <property type="evidence" value="ECO:0007669"/>
    <property type="project" value="InterPro"/>
</dbReference>
<feature type="compositionally biased region" description="Basic residues" evidence="5">
    <location>
        <begin position="611"/>
        <end position="624"/>
    </location>
</feature>
<dbReference type="Proteomes" id="UP000824120">
    <property type="component" value="Chromosome 7"/>
</dbReference>
<dbReference type="PANTHER" id="PTHR48449">
    <property type="entry name" value="DUF1985 DOMAIN-CONTAINING PROTEIN"/>
    <property type="match status" value="1"/>
</dbReference>
<dbReference type="InterPro" id="IPR015410">
    <property type="entry name" value="DUF1985"/>
</dbReference>
<sequence length="921" mass="106297">MEEEGGARKSPRRSPRILSDVGTSNQKVYRRSRMRGQVSSPTDEVNDCPNFSLGISQESGEQNKEEQNKRQNKGKKRVKEDLAPQFQSKKLKNKDGPEKKKPEKDAKTQNRLPKNVILPESRYPDRKFWKHPDVVYIASRWSSYTNHSVIDQIKLSLSDKQLELFRNTCFGYFLDLPKSSTQLQVIHCLINRELKHTPDDVFAIEINNKKLFFGLREFGIVTVLNCVSDGTPINVPDSKCSLLSSYFPEKITVAKSHLRALFLSEKFLDDDSVVSLVVLFFINDFLFSYEDNEYQISNRDFYLVESGQFNLYPWGLDVYKKLSDSVRHELKSTHKYYRLGGLPLALQIWIFECCSKVDEDIAIRVAYSIPRILNWKTIAESPWQKYVEKCLFMPTKNKASEPRDYNAEILKLEPKGSSHGLDMLTNEVIELRKELVKVNENNKALEEKIDLVFNQIKEFVVNSNKQLLEDISLLLAKSGGTSSVIREVREPSKKGHDAHAMRSNQNEESQVLKTSIRFADVENFERVSSKIEEDVAELLLKKFCREVVDINVQEVADVNTVGAQPYDATEDCQKPLHTLDDFIFLDEDLSQINRTEESYLKKRAPVDQNKKKVTPKKRGRKKNPGKLITSPYTQHFEFGGTLCVTRQFFETKHPFSYATGGDNESDLIDSFGKKPYTDALNVISPTFELGICNVAERHWFFKLTHSGQEWCDEHIDVIFYYLRKKGKYEVNSNVRFTTTDCVFKTKITTSFFQLCDAHENKKNYKVKDSDDIARYIHGRRLLASTSWDKVDYILFPLNIKEGCHWILVVFDIGQRSLEVYDSFPARDGVNFEVKNIVEMLSIVLPHYLSVVKFYDKRPELKATPKYSGIDEFEKIEFHFITKGVPRQQDDSLDCGVFVVAFAEFVSNGQHILNQQVKADIL</sequence>
<evidence type="ECO:0000259" key="6">
    <source>
        <dbReference type="PROSITE" id="PS50600"/>
    </source>
</evidence>
<evidence type="ECO:0000313" key="8">
    <source>
        <dbReference type="Proteomes" id="UP000824120"/>
    </source>
</evidence>
<keyword evidence="4" id="KW-0175">Coiled coil</keyword>
<evidence type="ECO:0000256" key="4">
    <source>
        <dbReference type="SAM" id="Coils"/>
    </source>
</evidence>
<evidence type="ECO:0000256" key="3">
    <source>
        <dbReference type="ARBA" id="ARBA00022801"/>
    </source>
</evidence>
<protein>
    <recommendedName>
        <fullName evidence="6">Ubiquitin-like protease family profile domain-containing protein</fullName>
    </recommendedName>
</protein>
<evidence type="ECO:0000313" key="7">
    <source>
        <dbReference type="EMBL" id="KAG5596359.1"/>
    </source>
</evidence>
<comment type="caution">
    <text evidence="7">The sequence shown here is derived from an EMBL/GenBank/DDBJ whole genome shotgun (WGS) entry which is preliminary data.</text>
</comment>
<name>A0A9J5Y8W1_SOLCO</name>
<feature type="region of interest" description="Disordered" evidence="5">
    <location>
        <begin position="1"/>
        <end position="112"/>
    </location>
</feature>
<reference evidence="7 8" key="1">
    <citation type="submission" date="2020-09" db="EMBL/GenBank/DDBJ databases">
        <title>De no assembly of potato wild relative species, Solanum commersonii.</title>
        <authorList>
            <person name="Cho K."/>
        </authorList>
    </citation>
    <scope>NUCLEOTIDE SEQUENCE [LARGE SCALE GENOMIC DNA]</scope>
    <source>
        <strain evidence="7">LZ3.2</strain>
        <tissue evidence="7">Leaf</tissue>
    </source>
</reference>
<keyword evidence="2" id="KW-0645">Protease</keyword>
<dbReference type="InterPro" id="IPR038765">
    <property type="entry name" value="Papain-like_cys_pep_sf"/>
</dbReference>
<dbReference type="InterPro" id="IPR003653">
    <property type="entry name" value="Peptidase_C48_C"/>
</dbReference>
<feature type="coiled-coil region" evidence="4">
    <location>
        <begin position="421"/>
        <end position="455"/>
    </location>
</feature>
<feature type="region of interest" description="Disordered" evidence="5">
    <location>
        <begin position="600"/>
        <end position="626"/>
    </location>
</feature>